<keyword evidence="3" id="KW-1185">Reference proteome</keyword>
<dbReference type="Pfam" id="PF13460">
    <property type="entry name" value="NAD_binding_10"/>
    <property type="match status" value="1"/>
</dbReference>
<dbReference type="STRING" id="1250231.SAMN04488552_2885"/>
<feature type="domain" description="NAD(P)-binding" evidence="1">
    <location>
        <begin position="11"/>
        <end position="199"/>
    </location>
</feature>
<dbReference type="PANTHER" id="PTHR12126:SF11">
    <property type="entry name" value="NADH DEHYDROGENASE [UBIQUINONE] 1 ALPHA SUBCOMPLEX SUBUNIT 9, MITOCHONDRIAL"/>
    <property type="match status" value="1"/>
</dbReference>
<gene>
    <name evidence="2" type="ORF">SAMN04488552_2885</name>
</gene>
<proteinExistence type="predicted"/>
<protein>
    <submittedName>
        <fullName evidence="2">Uncharacterized conserved protein YbjT, contains NAD(P)-binding and DUF2867 domains</fullName>
    </submittedName>
</protein>
<dbReference type="InterPro" id="IPR036291">
    <property type="entry name" value="NAD(P)-bd_dom_sf"/>
</dbReference>
<dbReference type="RefSeq" id="WP_089663459.1">
    <property type="nucleotide sequence ID" value="NZ_LT629745.1"/>
</dbReference>
<dbReference type="EMBL" id="LT629745">
    <property type="protein sequence ID" value="SDS34844.1"/>
    <property type="molecule type" value="Genomic_DNA"/>
</dbReference>
<name>A0A1H1RGG7_9FLAO</name>
<dbReference type="AlphaFoldDB" id="A0A1H1RGG7"/>
<evidence type="ECO:0000259" key="1">
    <source>
        <dbReference type="Pfam" id="PF13460"/>
    </source>
</evidence>
<evidence type="ECO:0000313" key="3">
    <source>
        <dbReference type="Proteomes" id="UP000198858"/>
    </source>
</evidence>
<evidence type="ECO:0000313" key="2">
    <source>
        <dbReference type="EMBL" id="SDS34844.1"/>
    </source>
</evidence>
<organism evidence="2 3">
    <name type="scientific">Christiangramia echinicola</name>
    <dbReference type="NCBI Taxonomy" id="279359"/>
    <lineage>
        <taxon>Bacteria</taxon>
        <taxon>Pseudomonadati</taxon>
        <taxon>Bacteroidota</taxon>
        <taxon>Flavobacteriia</taxon>
        <taxon>Flavobacteriales</taxon>
        <taxon>Flavobacteriaceae</taxon>
        <taxon>Christiangramia</taxon>
    </lineage>
</organism>
<dbReference type="Proteomes" id="UP000198858">
    <property type="component" value="Chromosome I"/>
</dbReference>
<dbReference type="SUPFAM" id="SSF51735">
    <property type="entry name" value="NAD(P)-binding Rossmann-fold domains"/>
    <property type="match status" value="1"/>
</dbReference>
<dbReference type="Gene3D" id="3.40.50.720">
    <property type="entry name" value="NAD(P)-binding Rossmann-like Domain"/>
    <property type="match status" value="1"/>
</dbReference>
<dbReference type="PANTHER" id="PTHR12126">
    <property type="entry name" value="NADH-UBIQUINONE OXIDOREDUCTASE 39 KDA SUBUNIT-RELATED"/>
    <property type="match status" value="1"/>
</dbReference>
<dbReference type="InterPro" id="IPR051207">
    <property type="entry name" value="ComplexI_NDUFA9_subunit"/>
</dbReference>
<reference evidence="2 3" key="1">
    <citation type="submission" date="2016-10" db="EMBL/GenBank/DDBJ databases">
        <authorList>
            <person name="Varghese N."/>
            <person name="Submissions S."/>
        </authorList>
    </citation>
    <scope>NUCLEOTIDE SEQUENCE [LARGE SCALE GENOMIC DNA]</scope>
    <source>
        <strain evidence="2 3">Mar_2010_102</strain>
    </source>
</reference>
<dbReference type="InterPro" id="IPR016040">
    <property type="entry name" value="NAD(P)-bd_dom"/>
</dbReference>
<sequence length="290" mass="32115">MGETKKILVAGASGDLGTEIVKLLKKQGYELRLITRSDDGLRKLSSYSDDIWKVNATEDLQGLNGIGEGVNYFISTLGKSLSLFRPNEDKFITTDFIANRNILNALKTSNVKRVLYVSIKGADAAQEFEIAKAHKLFEEEIEASGISHTIIRPVGLFSGLNDLTIMAKRQIIPIVGDGNAKTNSIYNADLADVIVSFLDKGPNYFEPGGPLIHTRLEMAEMIQNKIGGKIIRIPEAMADLGMLLPDFLDNGLDEKLDFYKYVTTRDMIGEKCGSKTYEEYLNDLNLNDLP</sequence>
<dbReference type="GO" id="GO:0044877">
    <property type="term" value="F:protein-containing complex binding"/>
    <property type="evidence" value="ECO:0007669"/>
    <property type="project" value="TreeGrafter"/>
</dbReference>
<accession>A0A1H1RGG7</accession>